<dbReference type="Gene3D" id="3.40.50.1820">
    <property type="entry name" value="alpha/beta hydrolase"/>
    <property type="match status" value="1"/>
</dbReference>
<organism evidence="2 3">
    <name type="scientific">Lithospermum erythrorhizon</name>
    <name type="common">Purple gromwell</name>
    <name type="synonym">Lithospermum officinale var. erythrorhizon</name>
    <dbReference type="NCBI Taxonomy" id="34254"/>
    <lineage>
        <taxon>Eukaryota</taxon>
        <taxon>Viridiplantae</taxon>
        <taxon>Streptophyta</taxon>
        <taxon>Embryophyta</taxon>
        <taxon>Tracheophyta</taxon>
        <taxon>Spermatophyta</taxon>
        <taxon>Magnoliopsida</taxon>
        <taxon>eudicotyledons</taxon>
        <taxon>Gunneridae</taxon>
        <taxon>Pentapetalae</taxon>
        <taxon>asterids</taxon>
        <taxon>lamiids</taxon>
        <taxon>Boraginales</taxon>
        <taxon>Boraginaceae</taxon>
        <taxon>Boraginoideae</taxon>
        <taxon>Lithospermeae</taxon>
        <taxon>Lithospermum</taxon>
    </lineage>
</organism>
<gene>
    <name evidence="2" type="ORF">LIER_07993</name>
</gene>
<proteinExistence type="predicted"/>
<dbReference type="AlphaFoldDB" id="A0AAV3PBJ3"/>
<dbReference type="SUPFAM" id="SSF53474">
    <property type="entry name" value="alpha/beta-Hydrolases"/>
    <property type="match status" value="1"/>
</dbReference>
<evidence type="ECO:0000313" key="2">
    <source>
        <dbReference type="EMBL" id="GAA0148598.1"/>
    </source>
</evidence>
<dbReference type="GO" id="GO:0016787">
    <property type="term" value="F:hydrolase activity"/>
    <property type="evidence" value="ECO:0007669"/>
    <property type="project" value="UniProtKB-KW"/>
</dbReference>
<keyword evidence="3" id="KW-1185">Reference proteome</keyword>
<evidence type="ECO:0000313" key="3">
    <source>
        <dbReference type="Proteomes" id="UP001454036"/>
    </source>
</evidence>
<dbReference type="EMBL" id="BAABME010001262">
    <property type="protein sequence ID" value="GAA0148598.1"/>
    <property type="molecule type" value="Genomic_DNA"/>
</dbReference>
<dbReference type="PANTHER" id="PTHR45763:SF61">
    <property type="entry name" value="AB HYDROLASE-1 DOMAIN-CONTAINING PROTEIN"/>
    <property type="match status" value="1"/>
</dbReference>
<dbReference type="PANTHER" id="PTHR45763">
    <property type="entry name" value="HYDROLASE, ALPHA/BETA FOLD FAMILY PROTEIN, EXPRESSED-RELATED"/>
    <property type="match status" value="1"/>
</dbReference>
<dbReference type="Proteomes" id="UP001454036">
    <property type="component" value="Unassembled WGS sequence"/>
</dbReference>
<sequence length="157" mass="17864">MFRQGVTWALVVLVWIWLYKSFIPPPPKICGTPGGPPITGSRILLRDGRHLCYEEYGVPKPMAKYKTVYIHGHGVNKRASFLTTPGFFEEFEVYIVGFDRLGYGESDSHPERTLKSSLGWGCIKYISHRLAGVILIAPAINFWWPSLPIDLVEQDFH</sequence>
<keyword evidence="2" id="KW-0378">Hydrolase</keyword>
<feature type="signal peptide" evidence="1">
    <location>
        <begin position="1"/>
        <end position="21"/>
    </location>
</feature>
<dbReference type="InterPro" id="IPR029058">
    <property type="entry name" value="AB_hydrolase_fold"/>
</dbReference>
<protein>
    <submittedName>
        <fullName evidence="2">Hydrolase</fullName>
    </submittedName>
</protein>
<accession>A0AAV3PBJ3</accession>
<feature type="chain" id="PRO_5043483838" evidence="1">
    <location>
        <begin position="22"/>
        <end position="157"/>
    </location>
</feature>
<keyword evidence="1" id="KW-0732">Signal</keyword>
<reference evidence="2 3" key="1">
    <citation type="submission" date="2024-01" db="EMBL/GenBank/DDBJ databases">
        <title>The complete chloroplast genome sequence of Lithospermum erythrorhizon: insights into the phylogenetic relationship among Boraginaceae species and the maternal lineages of purple gromwells.</title>
        <authorList>
            <person name="Okada T."/>
            <person name="Watanabe K."/>
        </authorList>
    </citation>
    <scope>NUCLEOTIDE SEQUENCE [LARGE SCALE GENOMIC DNA]</scope>
</reference>
<evidence type="ECO:0000256" key="1">
    <source>
        <dbReference type="SAM" id="SignalP"/>
    </source>
</evidence>
<comment type="caution">
    <text evidence="2">The sequence shown here is derived from an EMBL/GenBank/DDBJ whole genome shotgun (WGS) entry which is preliminary data.</text>
</comment>
<name>A0AAV3PBJ3_LITER</name>